<feature type="non-terminal residue" evidence="1">
    <location>
        <position position="163"/>
    </location>
</feature>
<evidence type="ECO:0000313" key="2">
    <source>
        <dbReference type="Proteomes" id="UP000824120"/>
    </source>
</evidence>
<proteinExistence type="predicted"/>
<evidence type="ECO:0008006" key="3">
    <source>
        <dbReference type="Google" id="ProtNLM"/>
    </source>
</evidence>
<dbReference type="Proteomes" id="UP000824120">
    <property type="component" value="Chromosome 5"/>
</dbReference>
<dbReference type="EMBL" id="JACXVP010000005">
    <property type="protein sequence ID" value="KAG5606429.1"/>
    <property type="molecule type" value="Genomic_DNA"/>
</dbReference>
<sequence length="163" mass="19495">KSRQTPTFSTLPHEAVLDIFCRLLIRSIIQLIRSVCKSGYEILPDPELVHLQLSQAVKNNPYFIFHFDYPIKNQLYYVELSDHEHKGLVRKLSFVNINVRIQFSRLMYWLIMVILKFNLVGSCNDILKFIEFEEQQVVFRFHPFTKEYKVIKIVYYTNSYNIP</sequence>
<dbReference type="OrthoDB" id="1894463at2759"/>
<evidence type="ECO:0000313" key="1">
    <source>
        <dbReference type="EMBL" id="KAG5606429.1"/>
    </source>
</evidence>
<gene>
    <name evidence="1" type="ORF">H5410_027921</name>
</gene>
<protein>
    <recommendedName>
        <fullName evidence="3">F-box domain-containing protein</fullName>
    </recommendedName>
</protein>
<dbReference type="AlphaFoldDB" id="A0A9J5Z2K3"/>
<accession>A0A9J5Z2K3</accession>
<reference evidence="1 2" key="1">
    <citation type="submission" date="2020-09" db="EMBL/GenBank/DDBJ databases">
        <title>De no assembly of potato wild relative species, Solanum commersonii.</title>
        <authorList>
            <person name="Cho K."/>
        </authorList>
    </citation>
    <scope>NUCLEOTIDE SEQUENCE [LARGE SCALE GENOMIC DNA]</scope>
    <source>
        <strain evidence="1">LZ3.2</strain>
        <tissue evidence="1">Leaf</tissue>
    </source>
</reference>
<dbReference type="InterPro" id="IPR036047">
    <property type="entry name" value="F-box-like_dom_sf"/>
</dbReference>
<comment type="caution">
    <text evidence="1">The sequence shown here is derived from an EMBL/GenBank/DDBJ whole genome shotgun (WGS) entry which is preliminary data.</text>
</comment>
<dbReference type="SUPFAM" id="SSF81383">
    <property type="entry name" value="F-box domain"/>
    <property type="match status" value="1"/>
</dbReference>
<name>A0A9J5Z2K3_SOLCO</name>
<organism evidence="1 2">
    <name type="scientific">Solanum commersonii</name>
    <name type="common">Commerson's wild potato</name>
    <name type="synonym">Commerson's nightshade</name>
    <dbReference type="NCBI Taxonomy" id="4109"/>
    <lineage>
        <taxon>Eukaryota</taxon>
        <taxon>Viridiplantae</taxon>
        <taxon>Streptophyta</taxon>
        <taxon>Embryophyta</taxon>
        <taxon>Tracheophyta</taxon>
        <taxon>Spermatophyta</taxon>
        <taxon>Magnoliopsida</taxon>
        <taxon>eudicotyledons</taxon>
        <taxon>Gunneridae</taxon>
        <taxon>Pentapetalae</taxon>
        <taxon>asterids</taxon>
        <taxon>lamiids</taxon>
        <taxon>Solanales</taxon>
        <taxon>Solanaceae</taxon>
        <taxon>Solanoideae</taxon>
        <taxon>Solaneae</taxon>
        <taxon>Solanum</taxon>
    </lineage>
</organism>
<keyword evidence="2" id="KW-1185">Reference proteome</keyword>